<name>K8FDG7_9CHLO</name>
<dbReference type="GO" id="GO:0019171">
    <property type="term" value="F:(3R)-hydroxyacyl-[acyl-carrier-protein] dehydratase activity"/>
    <property type="evidence" value="ECO:0007669"/>
    <property type="project" value="TreeGrafter"/>
</dbReference>
<gene>
    <name evidence="3" type="ordered locus">Bathy17g01640</name>
</gene>
<dbReference type="PANTHER" id="PTHR43437">
    <property type="entry name" value="HYDROXYACYL-THIOESTER DEHYDRATASE TYPE 2, MITOCHONDRIAL-RELATED"/>
    <property type="match status" value="1"/>
</dbReference>
<evidence type="ECO:0000256" key="1">
    <source>
        <dbReference type="SAM" id="MobiDB-lite"/>
    </source>
</evidence>
<dbReference type="Proteomes" id="UP000198341">
    <property type="component" value="Chromosome 17"/>
</dbReference>
<dbReference type="InterPro" id="IPR050965">
    <property type="entry name" value="UPF0336/Enoyl-CoA_hydratase"/>
</dbReference>
<dbReference type="SUPFAM" id="SSF54637">
    <property type="entry name" value="Thioesterase/thiol ester dehydrase-isomerase"/>
    <property type="match status" value="1"/>
</dbReference>
<dbReference type="KEGG" id="bpg:Bathy17g01640"/>
<feature type="region of interest" description="Disordered" evidence="1">
    <location>
        <begin position="64"/>
        <end position="95"/>
    </location>
</feature>
<dbReference type="RefSeq" id="XP_007508364.1">
    <property type="nucleotide sequence ID" value="XM_007508302.1"/>
</dbReference>
<dbReference type="GeneID" id="19011105"/>
<feature type="compositionally biased region" description="Basic and acidic residues" evidence="1">
    <location>
        <begin position="72"/>
        <end position="84"/>
    </location>
</feature>
<evidence type="ECO:0000313" key="4">
    <source>
        <dbReference type="Proteomes" id="UP000198341"/>
    </source>
</evidence>
<organism evidence="3 4">
    <name type="scientific">Bathycoccus prasinos</name>
    <dbReference type="NCBI Taxonomy" id="41875"/>
    <lineage>
        <taxon>Eukaryota</taxon>
        <taxon>Viridiplantae</taxon>
        <taxon>Chlorophyta</taxon>
        <taxon>Mamiellophyceae</taxon>
        <taxon>Mamiellales</taxon>
        <taxon>Bathycoccaceae</taxon>
        <taxon>Bathycoccus</taxon>
    </lineage>
</organism>
<dbReference type="Pfam" id="PF01575">
    <property type="entry name" value="MaoC_dehydratas"/>
    <property type="match status" value="1"/>
</dbReference>
<dbReference type="eggNOG" id="KOG1206">
    <property type="taxonomic scope" value="Eukaryota"/>
</dbReference>
<dbReference type="AlphaFoldDB" id="K8FDG7"/>
<dbReference type="EMBL" id="FO082262">
    <property type="protein sequence ID" value="CCO20468.1"/>
    <property type="molecule type" value="Genomic_DNA"/>
</dbReference>
<dbReference type="OrthoDB" id="3592703at2759"/>
<dbReference type="PANTHER" id="PTHR43437:SF3">
    <property type="entry name" value="HYDROXYACYL-THIOESTER DEHYDRATASE TYPE 2, MITOCHONDRIAL"/>
    <property type="match status" value="1"/>
</dbReference>
<proteinExistence type="predicted"/>
<evidence type="ECO:0000259" key="2">
    <source>
        <dbReference type="Pfam" id="PF01575"/>
    </source>
</evidence>
<dbReference type="Gene3D" id="3.10.129.10">
    <property type="entry name" value="Hotdog Thioesterase"/>
    <property type="match status" value="1"/>
</dbReference>
<feature type="domain" description="MaoC-like" evidence="2">
    <location>
        <begin position="100"/>
        <end position="206"/>
    </location>
</feature>
<dbReference type="InterPro" id="IPR002539">
    <property type="entry name" value="MaoC-like_dom"/>
</dbReference>
<dbReference type="GO" id="GO:0006633">
    <property type="term" value="P:fatty acid biosynthetic process"/>
    <property type="evidence" value="ECO:0007669"/>
    <property type="project" value="TreeGrafter"/>
</dbReference>
<keyword evidence="4" id="KW-1185">Reference proteome</keyword>
<reference evidence="3 4" key="1">
    <citation type="submission" date="2011-10" db="EMBL/GenBank/DDBJ databases">
        <authorList>
            <person name="Genoscope - CEA"/>
        </authorList>
    </citation>
    <scope>NUCLEOTIDE SEQUENCE [LARGE SCALE GENOMIC DNA]</scope>
    <source>
        <strain evidence="3 4">RCC 1105</strain>
    </source>
</reference>
<accession>K8FDG7</accession>
<evidence type="ECO:0000313" key="3">
    <source>
        <dbReference type="EMBL" id="CCO20468.1"/>
    </source>
</evidence>
<dbReference type="GO" id="GO:0005739">
    <property type="term" value="C:mitochondrion"/>
    <property type="evidence" value="ECO:0007669"/>
    <property type="project" value="TreeGrafter"/>
</dbReference>
<protein>
    <submittedName>
        <fullName evidence="3">Dehydratase</fullName>
    </submittedName>
</protein>
<dbReference type="STRING" id="41875.K8FDG7"/>
<sequence length="224" mass="24968">MKMFENVAGKGQLKCHHNRDALRGTLLSRQKVFDMLPRASRRGHALFCFHFCSPSRFCTRTSMRSSLSSSREAQRGKTRDDATAKKRFQSNSANEKDGAKRALVLSKTRTFAREDVEQFAKITGDSNPIHVSRTATTDDNNIVHGALLVSMFPAIVGSTFPGAKYLRQTAMFRNECPVGARVTATVRKVKETRGGKIVEFETKVRCAEDEGKVYVDGFALAKIE</sequence>
<dbReference type="InterPro" id="IPR029069">
    <property type="entry name" value="HotDog_dom_sf"/>
</dbReference>